<protein>
    <submittedName>
        <fullName evidence="1">CRISPR type I-e/-associated protein casb/cse2</fullName>
    </submittedName>
</protein>
<dbReference type="EMBL" id="AGEL01000010">
    <property type="protein sequence ID" value="EHO16228.1"/>
    <property type="molecule type" value="Genomic_DNA"/>
</dbReference>
<keyword evidence="2" id="KW-1185">Reference proteome</keyword>
<dbReference type="InterPro" id="IPR013382">
    <property type="entry name" value="CRISPR-assoc_prot_Cse2"/>
</dbReference>
<dbReference type="Gene3D" id="1.10.520.40">
    <property type="entry name" value="CRISPR-associated protein Cse2"/>
    <property type="match status" value="1"/>
</dbReference>
<dbReference type="CDD" id="cd09731">
    <property type="entry name" value="Cse2_I-E"/>
    <property type="match status" value="1"/>
</dbReference>
<sequence>MEEKHKVLSKASLISGFVKSKLLQLQRNPRDAEVRAKLAKMRRGIGEQPGAVPELWDLLFDGLPEELEGRGNDPSRAEKAVYTALTLYALHQQGKDLHSEFMYLENNTLGRAVGQLARKSNGNEEAVIRRFNVVVTSADLTEFSWHLRNIIQLCKRESIPLDYAALARDLYEYQDLNRLDNVRLKWGRDFYRELSYREKDEDEAGTGSKE</sequence>
<proteinExistence type="predicted"/>
<dbReference type="RefSeq" id="WP_009533381.1">
    <property type="nucleotide sequence ID" value="NZ_JH590863.1"/>
</dbReference>
<evidence type="ECO:0000313" key="2">
    <source>
        <dbReference type="Proteomes" id="UP000018466"/>
    </source>
</evidence>
<dbReference type="AlphaFoldDB" id="A0AA37DG16"/>
<dbReference type="GeneID" id="86941282"/>
<organism evidence="1 2">
    <name type="scientific">Stomatobaculum longum</name>
    <dbReference type="NCBI Taxonomy" id="796942"/>
    <lineage>
        <taxon>Bacteria</taxon>
        <taxon>Bacillati</taxon>
        <taxon>Bacillota</taxon>
        <taxon>Clostridia</taxon>
        <taxon>Lachnospirales</taxon>
        <taxon>Lachnospiraceae</taxon>
        <taxon>Stomatobaculum</taxon>
    </lineage>
</organism>
<comment type="caution">
    <text evidence="1">The sequence shown here is derived from an EMBL/GenBank/DDBJ whole genome shotgun (WGS) entry which is preliminary data.</text>
</comment>
<reference evidence="1 2" key="1">
    <citation type="submission" date="2011-10" db="EMBL/GenBank/DDBJ databases">
        <title>The Genome Sequence of Lachnospiraceae bacterium ACC2.</title>
        <authorList>
            <consortium name="The Broad Institute Genome Sequencing Platform"/>
            <person name="Earl A."/>
            <person name="Ward D."/>
            <person name="Feldgarden M."/>
            <person name="Gevers D."/>
            <person name="Sizova M."/>
            <person name="Hazen A."/>
            <person name="Epstein S."/>
            <person name="Young S.K."/>
            <person name="Zeng Q."/>
            <person name="Gargeya S."/>
            <person name="Fitzgerald M."/>
            <person name="Haas B."/>
            <person name="Abouelleil A."/>
            <person name="Alvarado L."/>
            <person name="Arachchi H.M."/>
            <person name="Berlin A."/>
            <person name="Brown A."/>
            <person name="Chapman S.B."/>
            <person name="Chen Z."/>
            <person name="Dunbar C."/>
            <person name="Freedman E."/>
            <person name="Gearin G."/>
            <person name="Goldberg J."/>
            <person name="Griggs A."/>
            <person name="Gujja S."/>
            <person name="Heiman D."/>
            <person name="Howarth C."/>
            <person name="Larson L."/>
            <person name="Lui A."/>
            <person name="MacDonald P.J.P."/>
            <person name="Montmayeur A."/>
            <person name="Murphy C."/>
            <person name="Neiman D."/>
            <person name="Pearson M."/>
            <person name="Priest M."/>
            <person name="Roberts A."/>
            <person name="Saif S."/>
            <person name="Shea T."/>
            <person name="Shenoy N."/>
            <person name="Sisk P."/>
            <person name="Stolte C."/>
            <person name="Sykes S."/>
            <person name="Wortman J."/>
            <person name="Nusbaum C."/>
            <person name="Birren B."/>
        </authorList>
    </citation>
    <scope>NUCLEOTIDE SEQUENCE [LARGE SCALE GENOMIC DNA]</scope>
    <source>
        <strain evidence="1 2">ACC2</strain>
    </source>
</reference>
<name>A0AA37DG16_9FIRM</name>
<gene>
    <name evidence="1" type="ORF">HMPREF9623_01549</name>
</gene>
<dbReference type="Pfam" id="PF09485">
    <property type="entry name" value="CRISPR_Cse2"/>
    <property type="match status" value="1"/>
</dbReference>
<dbReference type="InterPro" id="IPR038287">
    <property type="entry name" value="Cse2_sf"/>
</dbReference>
<dbReference type="NCBIfam" id="TIGR02548">
    <property type="entry name" value="casB_cse2"/>
    <property type="match status" value="1"/>
</dbReference>
<dbReference type="Proteomes" id="UP000018466">
    <property type="component" value="Unassembled WGS sequence"/>
</dbReference>
<accession>A0AA37DG16</accession>
<evidence type="ECO:0000313" key="1">
    <source>
        <dbReference type="EMBL" id="EHO16228.1"/>
    </source>
</evidence>